<name>A0A0H2Z0Z6_ECOK1</name>
<accession>A0A0H2Z0Z6</accession>
<protein>
    <recommendedName>
        <fullName evidence="3">Protein ninX</fullName>
    </recommendedName>
</protein>
<evidence type="ECO:0000313" key="2">
    <source>
        <dbReference type="Proteomes" id="UP000008216"/>
    </source>
</evidence>
<organism evidence="1 2">
    <name type="scientific">Escherichia coli O1:K1 / APEC</name>
    <dbReference type="NCBI Taxonomy" id="405955"/>
    <lineage>
        <taxon>Bacteria</taxon>
        <taxon>Pseudomonadati</taxon>
        <taxon>Pseudomonadota</taxon>
        <taxon>Gammaproteobacteria</taxon>
        <taxon>Enterobacterales</taxon>
        <taxon>Enterobacteriaceae</taxon>
        <taxon>Escherichia</taxon>
    </lineage>
</organism>
<proteinExistence type="predicted"/>
<evidence type="ECO:0008006" key="3">
    <source>
        <dbReference type="Google" id="ProtNLM"/>
    </source>
</evidence>
<dbReference type="Pfam" id="PF10765">
    <property type="entry name" value="Phage_P22_NinX"/>
    <property type="match status" value="1"/>
</dbReference>
<dbReference type="HOGENOM" id="CLU_144053_0_0_6"/>
<dbReference type="EMBL" id="CP000468">
    <property type="protein sequence ID" value="ABJ01764.1"/>
    <property type="molecule type" value="Genomic_DNA"/>
</dbReference>
<keyword evidence="2" id="KW-1185">Reference proteome</keyword>
<dbReference type="Proteomes" id="UP000008216">
    <property type="component" value="Chromosome"/>
</dbReference>
<evidence type="ECO:0000313" key="1">
    <source>
        <dbReference type="EMBL" id="ABJ01764.1"/>
    </source>
</evidence>
<dbReference type="KEGG" id="ecv:APECO1_4190"/>
<dbReference type="InterPro" id="IPR019701">
    <property type="entry name" value="Phage_P22_NinX"/>
</dbReference>
<dbReference type="RefSeq" id="WP_000177653.1">
    <property type="nucleotide sequence ID" value="NC_008563.1"/>
</dbReference>
<dbReference type="AlphaFoldDB" id="A0A0H2Z0Z6"/>
<sequence>MTMDYSQLSDFEINRRVCEALDMEEHFFIPDDEADFDSEIPTDERGPIWQTQKRDINGFRSSNGNCFNPCNNPEYAWPIITESKISTMWMTAEKEWCAWSGGDLEEGCWEWENIPGYYFCGESPLRAAMIVFLMMQDANNA</sequence>
<gene>
    <name evidence="1" type="ORF">APECO1_4190</name>
</gene>
<reference evidence="1 2" key="1">
    <citation type="journal article" date="2007" name="J. Bacteriol.">
        <title>The genome sequence of avian pathogenic Escherichia coli strain O1:K1:H7 shares strong similarities with human extraintestinal pathogenic E. coli genomes.</title>
        <authorList>
            <person name="Johnson T.J."/>
            <person name="Kariyawasam S."/>
            <person name="Wannemuehler Y."/>
            <person name="Mangiamele P."/>
            <person name="Johnson S.J."/>
            <person name="Doetkott C."/>
            <person name="Skyberg J.A."/>
            <person name="Lynne A.M."/>
            <person name="Johnson J.R."/>
            <person name="Nolan L.K."/>
        </authorList>
    </citation>
    <scope>NUCLEOTIDE SEQUENCE [LARGE SCALE GENOMIC DNA]</scope>
    <source>
        <strain evidence="1">APEC O1</strain>
    </source>
</reference>